<evidence type="ECO:0000313" key="3">
    <source>
        <dbReference type="EMBL" id="SUO04141.1"/>
    </source>
</evidence>
<dbReference type="PANTHER" id="PTHR46797:SF1">
    <property type="entry name" value="METHYLPHOSPHONATE SYNTHASE"/>
    <property type="match status" value="1"/>
</dbReference>
<dbReference type="GO" id="GO:0003700">
    <property type="term" value="F:DNA-binding transcription factor activity"/>
    <property type="evidence" value="ECO:0007669"/>
    <property type="project" value="TreeGrafter"/>
</dbReference>
<dbReference type="SMART" id="SM00530">
    <property type="entry name" value="HTH_XRE"/>
    <property type="match status" value="1"/>
</dbReference>
<dbReference type="EMBL" id="UHFX01000003">
    <property type="protein sequence ID" value="SUO04141.1"/>
    <property type="molecule type" value="Genomic_DNA"/>
</dbReference>
<dbReference type="GeneID" id="77462004"/>
<dbReference type="GO" id="GO:0005829">
    <property type="term" value="C:cytosol"/>
    <property type="evidence" value="ECO:0007669"/>
    <property type="project" value="TreeGrafter"/>
</dbReference>
<keyword evidence="4" id="KW-1185">Reference proteome</keyword>
<organism evidence="3 4">
    <name type="scientific">Faecalicoccus pleomorphus</name>
    <dbReference type="NCBI Taxonomy" id="1323"/>
    <lineage>
        <taxon>Bacteria</taxon>
        <taxon>Bacillati</taxon>
        <taxon>Bacillota</taxon>
        <taxon>Erysipelotrichia</taxon>
        <taxon>Erysipelotrichales</taxon>
        <taxon>Erysipelotrichaceae</taxon>
        <taxon>Faecalicoccus</taxon>
    </lineage>
</organism>
<dbReference type="InterPro" id="IPR050807">
    <property type="entry name" value="TransReg_Diox_bact_type"/>
</dbReference>
<dbReference type="Pfam" id="PF01381">
    <property type="entry name" value="HTH_3"/>
    <property type="match status" value="1"/>
</dbReference>
<dbReference type="InterPro" id="IPR001387">
    <property type="entry name" value="Cro/C1-type_HTH"/>
</dbReference>
<dbReference type="SUPFAM" id="SSF47413">
    <property type="entry name" value="lambda repressor-like DNA-binding domains"/>
    <property type="match status" value="1"/>
</dbReference>
<dbReference type="OrthoDB" id="1647070at2"/>
<evidence type="ECO:0000313" key="4">
    <source>
        <dbReference type="Proteomes" id="UP000255523"/>
    </source>
</evidence>
<gene>
    <name evidence="3" type="ORF">NCTC11087_01035</name>
</gene>
<dbReference type="CDD" id="cd00093">
    <property type="entry name" value="HTH_XRE"/>
    <property type="match status" value="1"/>
</dbReference>
<protein>
    <submittedName>
        <fullName evidence="3">Transcriptional regulator</fullName>
    </submittedName>
</protein>
<proteinExistence type="predicted"/>
<dbReference type="InterPro" id="IPR010982">
    <property type="entry name" value="Lambda_DNA-bd_dom_sf"/>
</dbReference>
<dbReference type="PANTHER" id="PTHR46797">
    <property type="entry name" value="HTH-TYPE TRANSCRIPTIONAL REGULATOR"/>
    <property type="match status" value="1"/>
</dbReference>
<evidence type="ECO:0000256" key="1">
    <source>
        <dbReference type="ARBA" id="ARBA00023125"/>
    </source>
</evidence>
<evidence type="ECO:0000259" key="2">
    <source>
        <dbReference type="PROSITE" id="PS50943"/>
    </source>
</evidence>
<dbReference type="GO" id="GO:0003677">
    <property type="term" value="F:DNA binding"/>
    <property type="evidence" value="ECO:0007669"/>
    <property type="project" value="UniProtKB-KW"/>
</dbReference>
<dbReference type="PROSITE" id="PS50943">
    <property type="entry name" value="HTH_CROC1"/>
    <property type="match status" value="1"/>
</dbReference>
<dbReference type="RefSeq" id="WP_051130184.1">
    <property type="nucleotide sequence ID" value="NZ_UHFX01000003.1"/>
</dbReference>
<accession>A0A380LLD5</accession>
<sequence>MFIDYSSTFGKAIKKARKERHLTQQQLADATHVSQRYLAKIENGKTHPSIDIVCIIVKALNLSMDNILHEGQLDESEHFLKELQVRLPGFTKEQKDYLSTTILVFEEQNRNRES</sequence>
<dbReference type="AlphaFoldDB" id="A0A380LLD5"/>
<keyword evidence="1" id="KW-0238">DNA-binding</keyword>
<name>A0A380LLD5_9FIRM</name>
<feature type="domain" description="HTH cro/C1-type" evidence="2">
    <location>
        <begin position="13"/>
        <end position="67"/>
    </location>
</feature>
<dbReference type="Proteomes" id="UP000255523">
    <property type="component" value="Unassembled WGS sequence"/>
</dbReference>
<dbReference type="Gene3D" id="1.10.260.40">
    <property type="entry name" value="lambda repressor-like DNA-binding domains"/>
    <property type="match status" value="1"/>
</dbReference>
<reference evidence="3 4" key="1">
    <citation type="submission" date="2018-06" db="EMBL/GenBank/DDBJ databases">
        <authorList>
            <consortium name="Pathogen Informatics"/>
            <person name="Doyle S."/>
        </authorList>
    </citation>
    <scope>NUCLEOTIDE SEQUENCE [LARGE SCALE GENOMIC DNA]</scope>
    <source>
        <strain evidence="3 4">NCTC11087</strain>
    </source>
</reference>